<comment type="similarity">
    <text evidence="2">Belongs to the ABC-4 integral membrane protein family. FtsX subfamily.</text>
</comment>
<keyword evidence="9 12" id="KW-1133">Transmembrane helix</keyword>
<dbReference type="NCBIfam" id="TIGR00439">
    <property type="entry name" value="FtsX_Gneg"/>
    <property type="match status" value="1"/>
</dbReference>
<dbReference type="GO" id="GO:0005886">
    <property type="term" value="C:plasma membrane"/>
    <property type="evidence" value="ECO:0007669"/>
    <property type="project" value="UniProtKB-SubCell"/>
</dbReference>
<evidence type="ECO:0000256" key="2">
    <source>
        <dbReference type="ARBA" id="ARBA00007379"/>
    </source>
</evidence>
<evidence type="ECO:0000256" key="6">
    <source>
        <dbReference type="ARBA" id="ARBA00022519"/>
    </source>
</evidence>
<dbReference type="InterPro" id="IPR040690">
    <property type="entry name" value="FtsX_ECD"/>
</dbReference>
<keyword evidence="8 12" id="KW-0812">Transmembrane</keyword>
<evidence type="ECO:0000256" key="7">
    <source>
        <dbReference type="ARBA" id="ARBA00022618"/>
    </source>
</evidence>
<evidence type="ECO:0000256" key="10">
    <source>
        <dbReference type="ARBA" id="ARBA00023136"/>
    </source>
</evidence>
<dbReference type="PANTHER" id="PTHR47755:SF1">
    <property type="entry name" value="CELL DIVISION PROTEIN FTSX"/>
    <property type="match status" value="1"/>
</dbReference>
<dbReference type="InterPro" id="IPR004513">
    <property type="entry name" value="FtsX"/>
</dbReference>
<reference evidence="15" key="1">
    <citation type="submission" date="2018-06" db="EMBL/GenBank/DDBJ databases">
        <authorList>
            <person name="Zhirakovskaya E."/>
        </authorList>
    </citation>
    <scope>NUCLEOTIDE SEQUENCE</scope>
</reference>
<dbReference type="InterPro" id="IPR003838">
    <property type="entry name" value="ABC3_permease_C"/>
</dbReference>
<accession>A0A3B0YWD2</accession>
<dbReference type="Pfam" id="PF02687">
    <property type="entry name" value="FtsX"/>
    <property type="match status" value="1"/>
</dbReference>
<keyword evidence="7" id="KW-0132">Cell division</keyword>
<sequence length="333" mass="37132">MNSSEPRHNYRHKPEHVVSHMEVNKTRVEGRVKIYFQRHLQVLMSCLGQLYRAPISNLLTVLVIAISLSLPALLLVALDNARSLVVGWDENAEISLFLDPSLTHSDGEHVKEQLLEWRELSGVRYLSAQQSLLDFKAYSGFGEVLELLDENPLPAVIVLTPRDSTPDAVAPLLERLQQLPEVDLAQLDLEWLGKIYAMMHVAERAAWVLGVLLAIAVLLIVGNTVRVSIQQRRTEIEVCKLVGGTNSFIRRPFLYMGIIQGAIGGVLAIILVSSALFLLNGPIEQLATLYQSSFELLGMGFLFSLLLLLSSMALGWFGSLFTVSYYIREIEPS</sequence>
<feature type="transmembrane region" description="Helical" evidence="12">
    <location>
        <begin position="58"/>
        <end position="78"/>
    </location>
</feature>
<evidence type="ECO:0000256" key="3">
    <source>
        <dbReference type="ARBA" id="ARBA00011160"/>
    </source>
</evidence>
<dbReference type="GO" id="GO:0051301">
    <property type="term" value="P:cell division"/>
    <property type="evidence" value="ECO:0007669"/>
    <property type="project" value="UniProtKB-KW"/>
</dbReference>
<feature type="transmembrane region" description="Helical" evidence="12">
    <location>
        <begin position="299"/>
        <end position="327"/>
    </location>
</feature>
<feature type="transmembrane region" description="Helical" evidence="12">
    <location>
        <begin position="253"/>
        <end position="279"/>
    </location>
</feature>
<keyword evidence="11" id="KW-0131">Cell cycle</keyword>
<evidence type="ECO:0000259" key="14">
    <source>
        <dbReference type="Pfam" id="PF18075"/>
    </source>
</evidence>
<dbReference type="Pfam" id="PF18075">
    <property type="entry name" value="FtsX_ECD"/>
    <property type="match status" value="1"/>
</dbReference>
<evidence type="ECO:0000256" key="1">
    <source>
        <dbReference type="ARBA" id="ARBA00004429"/>
    </source>
</evidence>
<proteinExistence type="inferred from homology"/>
<evidence type="ECO:0000259" key="13">
    <source>
        <dbReference type="Pfam" id="PF02687"/>
    </source>
</evidence>
<organism evidence="15">
    <name type="scientific">hydrothermal vent metagenome</name>
    <dbReference type="NCBI Taxonomy" id="652676"/>
    <lineage>
        <taxon>unclassified sequences</taxon>
        <taxon>metagenomes</taxon>
        <taxon>ecological metagenomes</taxon>
    </lineage>
</organism>
<feature type="domain" description="FtsX extracellular" evidence="14">
    <location>
        <begin position="93"/>
        <end position="183"/>
    </location>
</feature>
<protein>
    <recommendedName>
        <fullName evidence="4">Cell division protein FtsX</fullName>
    </recommendedName>
</protein>
<dbReference type="Gene3D" id="3.30.70.3040">
    <property type="match status" value="1"/>
</dbReference>
<evidence type="ECO:0000256" key="5">
    <source>
        <dbReference type="ARBA" id="ARBA00022475"/>
    </source>
</evidence>
<comment type="subcellular location">
    <subcellularLocation>
        <location evidence="1">Cell inner membrane</location>
        <topology evidence="1">Multi-pass membrane protein</topology>
    </subcellularLocation>
</comment>
<evidence type="ECO:0000256" key="8">
    <source>
        <dbReference type="ARBA" id="ARBA00022692"/>
    </source>
</evidence>
<name>A0A3B0YWD2_9ZZZZ</name>
<dbReference type="InterPro" id="IPR047590">
    <property type="entry name" value="FtsX_proteobact-type"/>
</dbReference>
<dbReference type="PANTHER" id="PTHR47755">
    <property type="entry name" value="CELL DIVISION PROTEIN FTSX"/>
    <property type="match status" value="1"/>
</dbReference>
<evidence type="ECO:0000256" key="11">
    <source>
        <dbReference type="ARBA" id="ARBA00023306"/>
    </source>
</evidence>
<comment type="subunit">
    <text evidence="3">Forms a membrane-associated complex with FtsE.</text>
</comment>
<gene>
    <name evidence="15" type="ORF">MNBD_GAMMA18-2132</name>
</gene>
<dbReference type="AlphaFoldDB" id="A0A3B0YWD2"/>
<keyword evidence="6" id="KW-0997">Cell inner membrane</keyword>
<feature type="domain" description="ABC3 transporter permease C-terminal" evidence="13">
    <location>
        <begin position="208"/>
        <end position="316"/>
    </location>
</feature>
<feature type="transmembrane region" description="Helical" evidence="12">
    <location>
        <begin position="205"/>
        <end position="225"/>
    </location>
</feature>
<dbReference type="PIRSF" id="PIRSF003097">
    <property type="entry name" value="FtsX"/>
    <property type="match status" value="1"/>
</dbReference>
<evidence type="ECO:0000256" key="4">
    <source>
        <dbReference type="ARBA" id="ARBA00021907"/>
    </source>
</evidence>
<keyword evidence="10 12" id="KW-0472">Membrane</keyword>
<dbReference type="EMBL" id="UOFP01000087">
    <property type="protein sequence ID" value="VAW85328.1"/>
    <property type="molecule type" value="Genomic_DNA"/>
</dbReference>
<keyword evidence="5" id="KW-1003">Cell membrane</keyword>
<dbReference type="GO" id="GO:0032153">
    <property type="term" value="C:cell division site"/>
    <property type="evidence" value="ECO:0007669"/>
    <property type="project" value="TreeGrafter"/>
</dbReference>
<evidence type="ECO:0000256" key="12">
    <source>
        <dbReference type="SAM" id="Phobius"/>
    </source>
</evidence>
<evidence type="ECO:0000256" key="9">
    <source>
        <dbReference type="ARBA" id="ARBA00022989"/>
    </source>
</evidence>
<evidence type="ECO:0000313" key="15">
    <source>
        <dbReference type="EMBL" id="VAW85328.1"/>
    </source>
</evidence>